<feature type="region of interest" description="Disordered" evidence="7">
    <location>
        <begin position="165"/>
        <end position="189"/>
    </location>
</feature>
<dbReference type="PANTHER" id="PTHR14582:SF1">
    <property type="entry name" value="CENTROMERE PROTEIN O"/>
    <property type="match status" value="1"/>
</dbReference>
<evidence type="ECO:0000256" key="3">
    <source>
        <dbReference type="ARBA" id="ARBA00007321"/>
    </source>
</evidence>
<dbReference type="RefSeq" id="XP_056501340.1">
    <property type="nucleotide sequence ID" value="XM_056644526.1"/>
</dbReference>
<dbReference type="Proteomes" id="UP001147733">
    <property type="component" value="Unassembled WGS sequence"/>
</dbReference>
<dbReference type="PANTHER" id="PTHR14582">
    <property type="entry name" value="INNER KINETOCHORE SUBUNIT MAL2"/>
    <property type="match status" value="1"/>
</dbReference>
<evidence type="ECO:0000313" key="8">
    <source>
        <dbReference type="EMBL" id="KAJ5233840.1"/>
    </source>
</evidence>
<reference evidence="8" key="1">
    <citation type="submission" date="2022-11" db="EMBL/GenBank/DDBJ databases">
        <authorList>
            <person name="Petersen C."/>
        </authorList>
    </citation>
    <scope>NUCLEOTIDE SEQUENCE</scope>
    <source>
        <strain evidence="8">IBT 23319</strain>
    </source>
</reference>
<evidence type="ECO:0000256" key="6">
    <source>
        <dbReference type="ARBA" id="ARBA00023328"/>
    </source>
</evidence>
<feature type="compositionally biased region" description="Polar residues" evidence="7">
    <location>
        <begin position="165"/>
        <end position="175"/>
    </location>
</feature>
<evidence type="ECO:0000256" key="4">
    <source>
        <dbReference type="ARBA" id="ARBA00022454"/>
    </source>
</evidence>
<dbReference type="InterPro" id="IPR018464">
    <property type="entry name" value="CENP-O"/>
</dbReference>
<reference evidence="8" key="2">
    <citation type="journal article" date="2023" name="IMA Fungus">
        <title>Comparative genomic study of the Penicillium genus elucidates a diverse pangenome and 15 lateral gene transfer events.</title>
        <authorList>
            <person name="Petersen C."/>
            <person name="Sorensen T."/>
            <person name="Nielsen M.R."/>
            <person name="Sondergaard T.E."/>
            <person name="Sorensen J.L."/>
            <person name="Fitzpatrick D.A."/>
            <person name="Frisvad J.C."/>
            <person name="Nielsen K.L."/>
        </authorList>
    </citation>
    <scope>NUCLEOTIDE SEQUENCE</scope>
    <source>
        <strain evidence="8">IBT 23319</strain>
    </source>
</reference>
<gene>
    <name evidence="8" type="ORF">N7469_005606</name>
</gene>
<keyword evidence="5" id="KW-0539">Nucleus</keyword>
<accession>A0A9W9P1Z0</accession>
<dbReference type="EMBL" id="JAPQKT010000004">
    <property type="protein sequence ID" value="KAJ5233840.1"/>
    <property type="molecule type" value="Genomic_DNA"/>
</dbReference>
<comment type="subcellular location">
    <subcellularLocation>
        <location evidence="2">Chromosome</location>
        <location evidence="2">Centromere</location>
    </subcellularLocation>
    <subcellularLocation>
        <location evidence="1">Nucleus</location>
    </subcellularLocation>
</comment>
<comment type="similarity">
    <text evidence="3">Belongs to the CENP-O/MCM21 family.</text>
</comment>
<sequence length="317" mass="35857">MMSHKMRQLDSPDPEEQELDTDIRSIRAEIQTLQHRKRILTTSLLSTPTLQPLLNSSKQQPLSSLNDLSPLTKEATSHASTNHHRIAFGATAFPFKDPSPNTTTPNLLGIRIDVCARNGRFVKPYYILLRQERGRTEKIKRLRVHRHTIPAFISVEKLQGTYLPSTSTRETASGSDSDDAEPVKGYGKAGKKKQDLRAFVRELRRELVAWHLRSDAVEYLREKLGLSRDEKGEEEIGERLRNDLGIVGFEATALEARYVRIEWEDGRIGRFKLSNSGKVERAVFMNDSGRDKQVEDAVIGGGGRVESLLERLKSISE</sequence>
<keyword evidence="9" id="KW-1185">Reference proteome</keyword>
<dbReference type="GO" id="GO:0005634">
    <property type="term" value="C:nucleus"/>
    <property type="evidence" value="ECO:0007669"/>
    <property type="project" value="UniProtKB-SubCell"/>
</dbReference>
<keyword evidence="6" id="KW-0137">Centromere</keyword>
<keyword evidence="4" id="KW-0158">Chromosome</keyword>
<dbReference type="Pfam" id="PF09496">
    <property type="entry name" value="CENP-O"/>
    <property type="match status" value="1"/>
</dbReference>
<dbReference type="GeneID" id="81383693"/>
<dbReference type="AlphaFoldDB" id="A0A9W9P1Z0"/>
<dbReference type="GO" id="GO:0031511">
    <property type="term" value="C:Mis6-Sim4 complex"/>
    <property type="evidence" value="ECO:0007669"/>
    <property type="project" value="TreeGrafter"/>
</dbReference>
<organism evidence="8 9">
    <name type="scientific">Penicillium citrinum</name>
    <dbReference type="NCBI Taxonomy" id="5077"/>
    <lineage>
        <taxon>Eukaryota</taxon>
        <taxon>Fungi</taxon>
        <taxon>Dikarya</taxon>
        <taxon>Ascomycota</taxon>
        <taxon>Pezizomycotina</taxon>
        <taxon>Eurotiomycetes</taxon>
        <taxon>Eurotiomycetidae</taxon>
        <taxon>Eurotiales</taxon>
        <taxon>Aspergillaceae</taxon>
        <taxon>Penicillium</taxon>
    </lineage>
</organism>
<evidence type="ECO:0000256" key="5">
    <source>
        <dbReference type="ARBA" id="ARBA00023242"/>
    </source>
</evidence>
<comment type="caution">
    <text evidence="8">The sequence shown here is derived from an EMBL/GenBank/DDBJ whole genome shotgun (WGS) entry which is preliminary data.</text>
</comment>
<evidence type="ECO:0000313" key="9">
    <source>
        <dbReference type="Proteomes" id="UP001147733"/>
    </source>
</evidence>
<evidence type="ECO:0000256" key="7">
    <source>
        <dbReference type="SAM" id="MobiDB-lite"/>
    </source>
</evidence>
<protein>
    <recommendedName>
        <fullName evidence="10">Centromere protein Cenp-O</fullName>
    </recommendedName>
</protein>
<dbReference type="OrthoDB" id="10050372at2759"/>
<proteinExistence type="inferred from homology"/>
<evidence type="ECO:0000256" key="2">
    <source>
        <dbReference type="ARBA" id="ARBA00004584"/>
    </source>
</evidence>
<name>A0A9W9P1Z0_PENCI</name>
<evidence type="ECO:0008006" key="10">
    <source>
        <dbReference type="Google" id="ProtNLM"/>
    </source>
</evidence>
<evidence type="ECO:0000256" key="1">
    <source>
        <dbReference type="ARBA" id="ARBA00004123"/>
    </source>
</evidence>